<dbReference type="CDD" id="cd04496">
    <property type="entry name" value="SSB_OBF"/>
    <property type="match status" value="1"/>
</dbReference>
<dbReference type="InterPro" id="IPR012340">
    <property type="entry name" value="NA-bd_OB-fold"/>
</dbReference>
<comment type="subunit">
    <text evidence="2">Homotetramer.</text>
</comment>
<comment type="caution">
    <text evidence="2">Lacks conserved residue(s) required for the propagation of feature annotation.</text>
</comment>
<comment type="caution">
    <text evidence="5">The sequence shown here is derived from an EMBL/GenBank/DDBJ whole genome shotgun (WGS) entry which is preliminary data.</text>
</comment>
<dbReference type="NCBIfam" id="TIGR00621">
    <property type="entry name" value="ssb"/>
    <property type="match status" value="1"/>
</dbReference>
<dbReference type="InterPro" id="IPR011344">
    <property type="entry name" value="ssDNA-bd"/>
</dbReference>
<sequence>MGETLVTVVGNVATRPELKMTATGAAVTRFRLAATERRYDRAGERWTDGHTNFYTVWAWRSLGENVAASVGVGEPLVVQGRLRVREREDRGQSYVSADIDAVTVGHDLSRGTSAFRRVVKSRQSSAERGADPATEPEAAEAKRSEPQQSGAEQAHLERAETSKGGAQPREASQTDAAQLELAPF</sequence>
<evidence type="ECO:0000256" key="4">
    <source>
        <dbReference type="SAM" id="MobiDB-lite"/>
    </source>
</evidence>
<evidence type="ECO:0000256" key="3">
    <source>
        <dbReference type="PIRNR" id="PIRNR002070"/>
    </source>
</evidence>
<feature type="region of interest" description="Disordered" evidence="4">
    <location>
        <begin position="119"/>
        <end position="184"/>
    </location>
</feature>
<dbReference type="PIRSF" id="PIRSF002070">
    <property type="entry name" value="SSB"/>
    <property type="match status" value="1"/>
</dbReference>
<dbReference type="InterPro" id="IPR000424">
    <property type="entry name" value="Primosome_PriB/ssb"/>
</dbReference>
<dbReference type="EMBL" id="JARJBC010000011">
    <property type="protein sequence ID" value="MDF3291269.1"/>
    <property type="molecule type" value="Genomic_DNA"/>
</dbReference>
<proteinExistence type="inferred from homology"/>
<dbReference type="GO" id="GO:0003677">
    <property type="term" value="F:DNA binding"/>
    <property type="evidence" value="ECO:0007669"/>
    <property type="project" value="UniProtKB-KW"/>
</dbReference>
<reference evidence="5 6" key="1">
    <citation type="submission" date="2023-03" db="EMBL/GenBank/DDBJ databases">
        <title>Draft genome sequence of Streptomyces sp. RB6PN23 isolated from peat swamp forest in Thailand.</title>
        <authorList>
            <person name="Klaysubun C."/>
            <person name="Duangmal K."/>
        </authorList>
    </citation>
    <scope>NUCLEOTIDE SEQUENCE [LARGE SCALE GENOMIC DNA]</scope>
    <source>
        <strain evidence="5 6">RB6PN23</strain>
    </source>
</reference>
<evidence type="ECO:0000313" key="6">
    <source>
        <dbReference type="Proteomes" id="UP001216579"/>
    </source>
</evidence>
<organism evidence="5 6">
    <name type="scientific">Streptomyces silvisoli</name>
    <dbReference type="NCBI Taxonomy" id="3034235"/>
    <lineage>
        <taxon>Bacteria</taxon>
        <taxon>Bacillati</taxon>
        <taxon>Actinomycetota</taxon>
        <taxon>Actinomycetes</taxon>
        <taxon>Kitasatosporales</taxon>
        <taxon>Streptomycetaceae</taxon>
        <taxon>Streptomyces</taxon>
    </lineage>
</organism>
<dbReference type="SUPFAM" id="SSF50249">
    <property type="entry name" value="Nucleic acid-binding proteins"/>
    <property type="match status" value="1"/>
</dbReference>
<protein>
    <recommendedName>
        <fullName evidence="2 3">Single-stranded DNA-binding protein</fullName>
        <shortName evidence="2">SSB</shortName>
    </recommendedName>
</protein>
<keyword evidence="1 2" id="KW-0238">DNA-binding</keyword>
<evidence type="ECO:0000256" key="2">
    <source>
        <dbReference type="HAMAP-Rule" id="MF_00984"/>
    </source>
</evidence>
<dbReference type="PROSITE" id="PS50935">
    <property type="entry name" value="SSB"/>
    <property type="match status" value="1"/>
</dbReference>
<keyword evidence="6" id="KW-1185">Reference proteome</keyword>
<dbReference type="Pfam" id="PF00436">
    <property type="entry name" value="SSB"/>
    <property type="match status" value="1"/>
</dbReference>
<dbReference type="Proteomes" id="UP001216579">
    <property type="component" value="Unassembled WGS sequence"/>
</dbReference>
<evidence type="ECO:0000313" key="5">
    <source>
        <dbReference type="EMBL" id="MDF3291269.1"/>
    </source>
</evidence>
<name>A0ABT5ZN59_9ACTN</name>
<dbReference type="Gene3D" id="2.40.50.140">
    <property type="entry name" value="Nucleic acid-binding proteins"/>
    <property type="match status" value="1"/>
</dbReference>
<gene>
    <name evidence="5" type="primary">ssb</name>
    <name evidence="5" type="ORF">P3G67_18910</name>
</gene>
<dbReference type="HAMAP" id="MF_00984">
    <property type="entry name" value="SSB"/>
    <property type="match status" value="1"/>
</dbReference>
<accession>A0ABT5ZN59</accession>
<evidence type="ECO:0000256" key="1">
    <source>
        <dbReference type="ARBA" id="ARBA00023125"/>
    </source>
</evidence>